<evidence type="ECO:0008006" key="2">
    <source>
        <dbReference type="Google" id="ProtNLM"/>
    </source>
</evidence>
<dbReference type="GeneID" id="99643896"/>
<dbReference type="HOGENOM" id="CLU_112352_0_0_5"/>
<proteinExistence type="predicted"/>
<dbReference type="Proteomes" id="UP000004659">
    <property type="component" value="Unassembled WGS sequence"/>
</dbReference>
<dbReference type="Pfam" id="PF14345">
    <property type="entry name" value="GDYXXLXY"/>
    <property type="match status" value="1"/>
</dbReference>
<name>A0A0E1X1T5_9HYPH</name>
<dbReference type="EMBL" id="EQ999546">
    <property type="protein sequence ID" value="EEZ31040.1"/>
    <property type="molecule type" value="Genomic_DNA"/>
</dbReference>
<sequence>MTTNRKWLYAGAVLAALLQTGILYAGIEKRAAILRSGQDIVFQTEPVDPRDLMRGDYVVLGYEISNIARSAIQGVRPAGSRTVYVAVKPDAKGISRFSRASFVPFKDLAAGETQIRGEAGYEISDDPEANIRLSFGIERYYVPEGEGHPIEGSQREHDIMVLVAVDASGSPVIKALMDKGQPLYEEPLY</sequence>
<accession>A0A0E1X1T5</accession>
<dbReference type="InterPro" id="IPR025833">
    <property type="entry name" value="GDYXXLXY"/>
</dbReference>
<evidence type="ECO:0000313" key="1">
    <source>
        <dbReference type="EMBL" id="EEZ31040.1"/>
    </source>
</evidence>
<reference evidence="1" key="1">
    <citation type="submission" date="2009-01" db="EMBL/GenBank/DDBJ databases">
        <title>The Genome Sequence of Brucella pinnipedialis M292/94/1.</title>
        <authorList>
            <consortium name="The Broad Institute Genome Sequencing Platform"/>
            <person name="Ward D."/>
            <person name="Young S.K."/>
            <person name="Kodira C.D."/>
            <person name="Zeng Q."/>
            <person name="Koehrsen M."/>
            <person name="Alvarado L."/>
            <person name="Berlin A."/>
            <person name="Borenstein D."/>
            <person name="Chen Z."/>
            <person name="Engels R."/>
            <person name="Freedman E."/>
            <person name="Gellesch M."/>
            <person name="Goldberg J."/>
            <person name="Griggs A."/>
            <person name="Gujja S."/>
            <person name="Heiman D."/>
            <person name="Hepburn T."/>
            <person name="Howarth C."/>
            <person name="Jen D."/>
            <person name="Larson L."/>
            <person name="Lewis B."/>
            <person name="Mehta T."/>
            <person name="Park D."/>
            <person name="Pearson M."/>
            <person name="Roberts A."/>
            <person name="Saif S."/>
            <person name="Shea T."/>
            <person name="Shenoy N."/>
            <person name="Sisk P."/>
            <person name="Stolte C."/>
            <person name="Sykes S."/>
            <person name="Walk T."/>
            <person name="White J."/>
            <person name="Yandava C."/>
            <person name="Whatmore A.M."/>
            <person name="Perrett L.L."/>
            <person name="O'Callaghan D."/>
            <person name="Nusbaum C."/>
            <person name="Galagan J."/>
            <person name="Birren B."/>
        </authorList>
    </citation>
    <scope>NUCLEOTIDE SEQUENCE [LARGE SCALE GENOMIC DNA]</scope>
    <source>
        <strain evidence="1">M292/94/1</strain>
    </source>
</reference>
<protein>
    <recommendedName>
        <fullName evidence="2">Membrane-anchored protein</fullName>
    </recommendedName>
</protein>
<dbReference type="RefSeq" id="WP_006161051.1">
    <property type="nucleotide sequence ID" value="NZ_EQ999546.1"/>
</dbReference>
<dbReference type="AlphaFoldDB" id="A0A0E1X1T5"/>
<organism evidence="1">
    <name type="scientific">Brucella pinnipedialis M292/94/1</name>
    <dbReference type="NCBI Taxonomy" id="520462"/>
    <lineage>
        <taxon>Bacteria</taxon>
        <taxon>Pseudomonadati</taxon>
        <taxon>Pseudomonadota</taxon>
        <taxon>Alphaproteobacteria</taxon>
        <taxon>Hyphomicrobiales</taxon>
        <taxon>Brucellaceae</taxon>
        <taxon>Brucella/Ochrobactrum group</taxon>
        <taxon>Brucella</taxon>
    </lineage>
</organism>
<gene>
    <name evidence="1" type="ORF">BALG_01160</name>
</gene>